<reference evidence="2" key="1">
    <citation type="submission" date="2017-11" db="EMBL/GenBank/DDBJ databases">
        <authorList>
            <person name="Lima N.C."/>
            <person name="Parody-Merino A.M."/>
            <person name="Battley P.F."/>
            <person name="Fidler A.E."/>
            <person name="Prosdocimi F."/>
        </authorList>
    </citation>
    <scope>NUCLEOTIDE SEQUENCE [LARGE SCALE GENOMIC DNA]</scope>
</reference>
<dbReference type="PANTHER" id="PTHR33332">
    <property type="entry name" value="REVERSE TRANSCRIPTASE DOMAIN-CONTAINING PROTEIN"/>
    <property type="match status" value="1"/>
</dbReference>
<gene>
    <name evidence="1" type="ORF">llap_2706</name>
</gene>
<proteinExistence type="predicted"/>
<evidence type="ECO:0008006" key="3">
    <source>
        <dbReference type="Google" id="ProtNLM"/>
    </source>
</evidence>
<keyword evidence="2" id="KW-1185">Reference proteome</keyword>
<evidence type="ECO:0000313" key="1">
    <source>
        <dbReference type="EMBL" id="PKU46992.1"/>
    </source>
</evidence>
<sequence length="243" mass="27659">MHFCIRICYLPKRSKTLSKFADDTKLSGAVDTPEGWDAIQKDLGKLEKWPLANLMRLNKANAHGKLLSGKQLHCADQERKGGQEQNYMADVRNLASFSKGRSLDMMMKMIMRSQDGLQQPNATLQAWGGVAGKFSIRKGPGVLVDSWLNMSQQCAQVAKKANSILACIRNSVASRTREVIIHLYLALVRPHLEYCVQFWASHHNKDIEVLERVQRRAMKLVRSLENKSYEKQLREMGLFSLEK</sequence>
<dbReference type="EMBL" id="KZ505692">
    <property type="protein sequence ID" value="PKU46992.1"/>
    <property type="molecule type" value="Genomic_DNA"/>
</dbReference>
<protein>
    <recommendedName>
        <fullName evidence="3">Rna-directed dna polymerase from mobile element jockey-like</fullName>
    </recommendedName>
</protein>
<dbReference type="Proteomes" id="UP000233556">
    <property type="component" value="Unassembled WGS sequence"/>
</dbReference>
<accession>A0A2I0ULS5</accession>
<dbReference type="AlphaFoldDB" id="A0A2I0ULS5"/>
<name>A0A2I0ULS5_LIMLA</name>
<evidence type="ECO:0000313" key="2">
    <source>
        <dbReference type="Proteomes" id="UP000233556"/>
    </source>
</evidence>
<reference evidence="2" key="2">
    <citation type="submission" date="2017-12" db="EMBL/GenBank/DDBJ databases">
        <title>Genome sequence of the Bar-tailed Godwit (Limosa lapponica baueri).</title>
        <authorList>
            <person name="Lima N.C.B."/>
            <person name="Parody-Merino A.M."/>
            <person name="Battley P.F."/>
            <person name="Fidler A.E."/>
            <person name="Prosdocimi F."/>
        </authorList>
    </citation>
    <scope>NUCLEOTIDE SEQUENCE [LARGE SCALE GENOMIC DNA]</scope>
</reference>
<organism evidence="1 2">
    <name type="scientific">Limosa lapponica baueri</name>
    <dbReference type="NCBI Taxonomy" id="1758121"/>
    <lineage>
        <taxon>Eukaryota</taxon>
        <taxon>Metazoa</taxon>
        <taxon>Chordata</taxon>
        <taxon>Craniata</taxon>
        <taxon>Vertebrata</taxon>
        <taxon>Euteleostomi</taxon>
        <taxon>Archelosauria</taxon>
        <taxon>Archosauria</taxon>
        <taxon>Dinosauria</taxon>
        <taxon>Saurischia</taxon>
        <taxon>Theropoda</taxon>
        <taxon>Coelurosauria</taxon>
        <taxon>Aves</taxon>
        <taxon>Neognathae</taxon>
        <taxon>Neoaves</taxon>
        <taxon>Charadriiformes</taxon>
        <taxon>Scolopacidae</taxon>
        <taxon>Limosa</taxon>
    </lineage>
</organism>